<dbReference type="AlphaFoldDB" id="A0A0F9R5V0"/>
<dbReference type="EMBL" id="LAZR01001042">
    <property type="protein sequence ID" value="KKN51945.1"/>
    <property type="molecule type" value="Genomic_DNA"/>
</dbReference>
<proteinExistence type="predicted"/>
<protein>
    <submittedName>
        <fullName evidence="1">Uncharacterized protein</fullName>
    </submittedName>
</protein>
<evidence type="ECO:0000313" key="1">
    <source>
        <dbReference type="EMBL" id="KKN51945.1"/>
    </source>
</evidence>
<reference evidence="1" key="1">
    <citation type="journal article" date="2015" name="Nature">
        <title>Complex archaea that bridge the gap between prokaryotes and eukaryotes.</title>
        <authorList>
            <person name="Spang A."/>
            <person name="Saw J.H."/>
            <person name="Jorgensen S.L."/>
            <person name="Zaremba-Niedzwiedzka K."/>
            <person name="Martijn J."/>
            <person name="Lind A.E."/>
            <person name="van Eijk R."/>
            <person name="Schleper C."/>
            <person name="Guy L."/>
            <person name="Ettema T.J."/>
        </authorList>
    </citation>
    <scope>NUCLEOTIDE SEQUENCE</scope>
</reference>
<gene>
    <name evidence="1" type="ORF">LCGC14_0617820</name>
</gene>
<accession>A0A0F9R5V0</accession>
<sequence length="213" mass="22738">MPLPTKKSLPVFLYTKDVVNIDVVPGTKSATYEVGDLISFDTTAYETGTGGYYQGTEVNVVVGEKTDPAYTDIVDIAFLGVMTEQYPPNFFLYQDVDGQLDLSDYTASPVSFAGSLERMTVCVQQNIILMDFWNANTASPGELAALIATDIGAEVFVSQTVSTDTGKAGKAALARDQTDAAAAGNMVKVGRLLAIPISGGRYGYVLYDPSIAR</sequence>
<comment type="caution">
    <text evidence="1">The sequence shown here is derived from an EMBL/GenBank/DDBJ whole genome shotgun (WGS) entry which is preliminary data.</text>
</comment>
<name>A0A0F9R5V0_9ZZZZ</name>
<organism evidence="1">
    <name type="scientific">marine sediment metagenome</name>
    <dbReference type="NCBI Taxonomy" id="412755"/>
    <lineage>
        <taxon>unclassified sequences</taxon>
        <taxon>metagenomes</taxon>
        <taxon>ecological metagenomes</taxon>
    </lineage>
</organism>